<evidence type="ECO:0000256" key="4">
    <source>
        <dbReference type="ARBA" id="ARBA00022679"/>
    </source>
</evidence>
<dbReference type="OrthoDB" id="9178203at2"/>
<dbReference type="GO" id="GO:0005886">
    <property type="term" value="C:plasma membrane"/>
    <property type="evidence" value="ECO:0007669"/>
    <property type="project" value="UniProtKB-SubCell"/>
</dbReference>
<evidence type="ECO:0000256" key="5">
    <source>
        <dbReference type="ARBA" id="ARBA00022692"/>
    </source>
</evidence>
<keyword evidence="5 8" id="KW-0812">Transmembrane</keyword>
<gene>
    <name evidence="10" type="ORF">F8C82_03720</name>
</gene>
<dbReference type="GO" id="GO:0010041">
    <property type="term" value="P:response to iron(III) ion"/>
    <property type="evidence" value="ECO:0007669"/>
    <property type="project" value="TreeGrafter"/>
</dbReference>
<dbReference type="PANTHER" id="PTHR33908:SF3">
    <property type="entry name" value="UNDECAPRENYL PHOSPHATE-ALPHA-4-AMINO-4-DEOXY-L-ARABINOSE ARABINOSYL TRANSFERASE"/>
    <property type="match status" value="1"/>
</dbReference>
<feature type="transmembrane region" description="Helical" evidence="8">
    <location>
        <begin position="400"/>
        <end position="418"/>
    </location>
</feature>
<dbReference type="Proteomes" id="UP000484164">
    <property type="component" value="Unassembled WGS sequence"/>
</dbReference>
<reference evidence="10 11" key="1">
    <citation type="submission" date="2019-10" db="EMBL/GenBank/DDBJ databases">
        <title>Genome sequence of Phaeocystidibacter marisrubri JCM30614 (type strain).</title>
        <authorList>
            <person name="Bowman J.P."/>
        </authorList>
    </citation>
    <scope>NUCLEOTIDE SEQUENCE [LARGE SCALE GENOMIC DNA]</scope>
    <source>
        <strain evidence="10 11">JCM 30614</strain>
    </source>
</reference>
<evidence type="ECO:0000256" key="2">
    <source>
        <dbReference type="ARBA" id="ARBA00022475"/>
    </source>
</evidence>
<keyword evidence="11" id="KW-1185">Reference proteome</keyword>
<feature type="transmembrane region" description="Helical" evidence="8">
    <location>
        <begin position="340"/>
        <end position="361"/>
    </location>
</feature>
<name>A0A6L3ZI52_9FLAO</name>
<dbReference type="GO" id="GO:0016763">
    <property type="term" value="F:pentosyltransferase activity"/>
    <property type="evidence" value="ECO:0007669"/>
    <property type="project" value="TreeGrafter"/>
</dbReference>
<sequence length="565" mass="64635">MGLFKRWSINLIFALAGLVYLLGMLVEIMDVDSAQYALISREMLESGNFLEVYLQGNNYLDKPPLLFWISALSFKLFGYANWSFRLGSVLFSAVGVISTYKLGNLLYNKRIGFLAALMLMSSQAFISMNQDVRTDTILASAVVLSVWQLTEFLYYKQKRNLVWGFVGIAIAMMTKGPIGLMVPILALGSYAIGRKRYRDLFKVEWLIGLGITLVLLLPMSYGLYTQFDQHPEKVLAFNSDAGVVRKDSVSGLKFYFWDQSFGRITGENVWSNNSGPDFFIHTFLWSFIPWSILAVWAIFWRVIVTTNDIIKGQKKQEWLTLGGFILPFIAFSLSQYKLPHYINVILPFAAIITSEFTLRVVYEKSKGWYRAAYIIQGLNILALILIYALCQFWFFPDTAVPWTIFGVFGLGTGVYFYWKGAAIDKLILSTLFCMLTANVYLNGQFYPELMKYQPSDRVAADIKRLNIDEDHFFVSFPPGGFSLAYYTGFNLTNIREESLDTTEFPRNSFYYGSNSELEMLREHGIDYQVIHTYPTFHVTKLSLQFLNPETRNEVVGQANLVKLLP</sequence>
<keyword evidence="3" id="KW-0328">Glycosyltransferase</keyword>
<feature type="transmembrane region" description="Helical" evidence="8">
    <location>
        <begin position="278"/>
        <end position="304"/>
    </location>
</feature>
<accession>A0A6L3ZI52</accession>
<evidence type="ECO:0000256" key="7">
    <source>
        <dbReference type="ARBA" id="ARBA00023136"/>
    </source>
</evidence>
<evidence type="ECO:0000256" key="1">
    <source>
        <dbReference type="ARBA" id="ARBA00004651"/>
    </source>
</evidence>
<feature type="transmembrane region" description="Helical" evidence="8">
    <location>
        <begin position="316"/>
        <end position="334"/>
    </location>
</feature>
<proteinExistence type="predicted"/>
<evidence type="ECO:0000256" key="8">
    <source>
        <dbReference type="SAM" id="Phobius"/>
    </source>
</evidence>
<feature type="transmembrane region" description="Helical" evidence="8">
    <location>
        <begin position="7"/>
        <end position="26"/>
    </location>
</feature>
<keyword evidence="7 8" id="KW-0472">Membrane</keyword>
<dbReference type="Pfam" id="PF13231">
    <property type="entry name" value="PMT_2"/>
    <property type="match status" value="1"/>
</dbReference>
<feature type="transmembrane region" description="Helical" evidence="8">
    <location>
        <begin position="373"/>
        <end position="394"/>
    </location>
</feature>
<evidence type="ECO:0000313" key="10">
    <source>
        <dbReference type="EMBL" id="KAB2817517.1"/>
    </source>
</evidence>
<dbReference type="GO" id="GO:0009103">
    <property type="term" value="P:lipopolysaccharide biosynthetic process"/>
    <property type="evidence" value="ECO:0007669"/>
    <property type="project" value="UniProtKB-ARBA"/>
</dbReference>
<evidence type="ECO:0000313" key="11">
    <source>
        <dbReference type="Proteomes" id="UP000484164"/>
    </source>
</evidence>
<dbReference type="RefSeq" id="WP_151692109.1">
    <property type="nucleotide sequence ID" value="NZ_BMGX01000002.1"/>
</dbReference>
<dbReference type="AlphaFoldDB" id="A0A6L3ZI52"/>
<evidence type="ECO:0000256" key="3">
    <source>
        <dbReference type="ARBA" id="ARBA00022676"/>
    </source>
</evidence>
<feature type="transmembrane region" description="Helical" evidence="8">
    <location>
        <begin position="205"/>
        <end position="224"/>
    </location>
</feature>
<keyword evidence="2" id="KW-1003">Cell membrane</keyword>
<keyword evidence="6 8" id="KW-1133">Transmembrane helix</keyword>
<feature type="transmembrane region" description="Helical" evidence="8">
    <location>
        <begin position="113"/>
        <end position="129"/>
    </location>
</feature>
<keyword evidence="4 10" id="KW-0808">Transferase</keyword>
<evidence type="ECO:0000259" key="9">
    <source>
        <dbReference type="Pfam" id="PF13231"/>
    </source>
</evidence>
<comment type="subcellular location">
    <subcellularLocation>
        <location evidence="1">Cell membrane</location>
        <topology evidence="1">Multi-pass membrane protein</topology>
    </subcellularLocation>
</comment>
<organism evidence="10 11">
    <name type="scientific">Phaeocystidibacter marisrubri</name>
    <dbReference type="NCBI Taxonomy" id="1577780"/>
    <lineage>
        <taxon>Bacteria</taxon>
        <taxon>Pseudomonadati</taxon>
        <taxon>Bacteroidota</taxon>
        <taxon>Flavobacteriia</taxon>
        <taxon>Flavobacteriales</taxon>
        <taxon>Phaeocystidibacteraceae</taxon>
        <taxon>Phaeocystidibacter</taxon>
    </lineage>
</organism>
<comment type="caution">
    <text evidence="10">The sequence shown here is derived from an EMBL/GenBank/DDBJ whole genome shotgun (WGS) entry which is preliminary data.</text>
</comment>
<evidence type="ECO:0000256" key="6">
    <source>
        <dbReference type="ARBA" id="ARBA00022989"/>
    </source>
</evidence>
<feature type="transmembrane region" description="Helical" evidence="8">
    <location>
        <begin position="425"/>
        <end position="441"/>
    </location>
</feature>
<protein>
    <submittedName>
        <fullName evidence="10">Glycosyltransferase family 39 protein</fullName>
    </submittedName>
</protein>
<feature type="domain" description="Glycosyltransferase RgtA/B/C/D-like" evidence="9">
    <location>
        <begin position="61"/>
        <end position="217"/>
    </location>
</feature>
<feature type="transmembrane region" description="Helical" evidence="8">
    <location>
        <begin position="161"/>
        <end position="193"/>
    </location>
</feature>
<dbReference type="PANTHER" id="PTHR33908">
    <property type="entry name" value="MANNOSYLTRANSFERASE YKCB-RELATED"/>
    <property type="match status" value="1"/>
</dbReference>
<dbReference type="InterPro" id="IPR038731">
    <property type="entry name" value="RgtA/B/C-like"/>
</dbReference>
<dbReference type="EMBL" id="WBVQ01000001">
    <property type="protein sequence ID" value="KAB2817517.1"/>
    <property type="molecule type" value="Genomic_DNA"/>
</dbReference>
<dbReference type="InterPro" id="IPR050297">
    <property type="entry name" value="LipidA_mod_glycosyltrf_83"/>
</dbReference>